<evidence type="ECO:0000256" key="3">
    <source>
        <dbReference type="HAMAP-Rule" id="MF_01488"/>
    </source>
</evidence>
<dbReference type="Pfam" id="PF13245">
    <property type="entry name" value="AAA_19"/>
    <property type="match status" value="1"/>
</dbReference>
<accession>A0ABX2H8W4</accession>
<keyword evidence="3" id="KW-0238">DNA-binding</keyword>
<dbReference type="EMBL" id="JAAITS010000026">
    <property type="protein sequence ID" value="NSG85809.1"/>
    <property type="molecule type" value="Genomic_DNA"/>
</dbReference>
<gene>
    <name evidence="3" type="primary">recD2</name>
    <name evidence="8" type="ORF">G5B17_10245</name>
</gene>
<sequence length="739" mass="82918">MKCKALRCIYYNEGNGYTVASYVTEEALPEKVSTQKNSQYGMFTAVGNELPTEEGLEVELNGTWKDGKFGMQYKVSSFQVVLPTNTEGIKAYLASDFIKGIGPVLAERIVDHYKEKTFEILEKDPERLLEIKGITKKKLVEILEGYQSSETLRRLMVALSPFGVTPRKVTQIQEHFGNAAPLIIQDTPFRLCEIPGFGFLTVDPIAVKAKNFKPDEPMRIKAAILHVMSEAEGEGHLYLSCEQVLTRTGRLLNHKGADGQVTERTIRDVGNEMIREDGTLVCNAGGFYAKKSFEAELGAAASLVKFSLQKGMGRNVETILRDIQKKEKILLNARQKAGILEAFQNPVSIITGGPGRGKTTIIRFIMAVQEALNKNAEILLCAPTGRARRRMSDCTAYPALTIHKAVGLKGEAGEEEWSKECSIQAELIIVDECSMIDMYLMDKFLSRVQNGARMVFLGDKDQLESVGPGNVFKEMIESGVIPVTVLTESFRQEGKSTIIQNADKINERKTNLVFDDTFRFYPAADDTEASELIQKLYREELQKNENQAEGIQVISPLRKDTRAGADALNPVLRDIVNPKRYGYPEIKNGTTLYREKDLVMQLKNIEEVANGDVGEVLNIYRADGKNVMRVDFGDGKIMEYTDDDIWPLNLAYCITVHKAQGDEYPVVILPMLTSFYRMLRKNLFYTAVTRAKRKVIIVGSKKAMAIAIKNDTLSKRNTMFGLRIRKIYEAYLEQEKKSA</sequence>
<proteinExistence type="inferred from homology"/>
<evidence type="ECO:0000256" key="2">
    <source>
        <dbReference type="ARBA" id="ARBA00022840"/>
    </source>
</evidence>
<comment type="function">
    <text evidence="3">DNA-dependent ATPase and ATP-dependent 5'-3' DNA helicase. Has no activity on blunt DNA or DNA with 3'-overhangs, requires at least 10 bases of 5'-ssDNA for helicase activity.</text>
</comment>
<feature type="domain" description="ATP-dependent RecD2 DNA helicase OB-fold" evidence="7">
    <location>
        <begin position="2"/>
        <end position="83"/>
    </location>
</feature>
<keyword evidence="2" id="KW-0067">ATP-binding</keyword>
<name>A0ABX2H8W4_9FIRM</name>
<dbReference type="Pfam" id="PF14520">
    <property type="entry name" value="HHH_5"/>
    <property type="match status" value="1"/>
</dbReference>
<dbReference type="CDD" id="cd17933">
    <property type="entry name" value="DEXSc_RecD-like"/>
    <property type="match status" value="1"/>
</dbReference>
<evidence type="ECO:0000313" key="8">
    <source>
        <dbReference type="EMBL" id="NSG85809.1"/>
    </source>
</evidence>
<dbReference type="Gene3D" id="3.40.50.300">
    <property type="entry name" value="P-loop containing nucleotide triphosphate hydrolases"/>
    <property type="match status" value="2"/>
</dbReference>
<dbReference type="Gene3D" id="2.30.30.940">
    <property type="match status" value="1"/>
</dbReference>
<evidence type="ECO:0000259" key="6">
    <source>
        <dbReference type="Pfam" id="PF18335"/>
    </source>
</evidence>
<evidence type="ECO:0000259" key="4">
    <source>
        <dbReference type="Pfam" id="PF13538"/>
    </source>
</evidence>
<feature type="domain" description="ATP-dependent RecD2 DNA helicase SH3" evidence="6">
    <location>
        <begin position="568"/>
        <end position="632"/>
    </location>
</feature>
<dbReference type="NCBIfam" id="TIGR01448">
    <property type="entry name" value="recD_rel"/>
    <property type="match status" value="1"/>
</dbReference>
<dbReference type="EC" id="5.6.2.3" evidence="3"/>
<dbReference type="PANTHER" id="PTHR43788:SF6">
    <property type="entry name" value="DNA HELICASE B"/>
    <property type="match status" value="1"/>
</dbReference>
<comment type="similarity">
    <text evidence="3">Belongs to the RecD family. RecD2 subfamily.</text>
</comment>
<evidence type="ECO:0000313" key="9">
    <source>
        <dbReference type="Proteomes" id="UP001644719"/>
    </source>
</evidence>
<keyword evidence="3" id="KW-0378">Hydrolase</keyword>
<dbReference type="RefSeq" id="WP_148462686.1">
    <property type="nucleotide sequence ID" value="NZ_JAAITS010000026.1"/>
</dbReference>
<dbReference type="SUPFAM" id="SSF47781">
    <property type="entry name" value="RuvA domain 2-like"/>
    <property type="match status" value="1"/>
</dbReference>
<dbReference type="InterPro" id="IPR029493">
    <property type="entry name" value="RecD2-like_HHH"/>
</dbReference>
<dbReference type="InterPro" id="IPR050534">
    <property type="entry name" value="Coronavir_polyprotein_1ab"/>
</dbReference>
<dbReference type="Pfam" id="PF14490">
    <property type="entry name" value="HHH_RecD2"/>
    <property type="match status" value="1"/>
</dbReference>
<keyword evidence="9" id="KW-1185">Reference proteome</keyword>
<organism evidence="8 9">
    <name type="scientific">Blautia faecis</name>
    <dbReference type="NCBI Taxonomy" id="871665"/>
    <lineage>
        <taxon>Bacteria</taxon>
        <taxon>Bacillati</taxon>
        <taxon>Bacillota</taxon>
        <taxon>Clostridia</taxon>
        <taxon>Lachnospirales</taxon>
        <taxon>Lachnospiraceae</taxon>
        <taxon>Blautia</taxon>
    </lineage>
</organism>
<dbReference type="Gene3D" id="1.10.150.20">
    <property type="entry name" value="5' to 3' exonuclease, C-terminal subdomain"/>
    <property type="match status" value="1"/>
</dbReference>
<dbReference type="Proteomes" id="UP001644719">
    <property type="component" value="Unassembled WGS sequence"/>
</dbReference>
<dbReference type="InterPro" id="IPR055446">
    <property type="entry name" value="RecD2_N_OB"/>
</dbReference>
<dbReference type="InterPro" id="IPR010994">
    <property type="entry name" value="RuvA_2-like"/>
</dbReference>
<feature type="domain" description="ATP-dependent RecD2 DNA helicase-like helix-hairpin-helix" evidence="5">
    <location>
        <begin position="150"/>
        <end position="238"/>
    </location>
</feature>
<comment type="caution">
    <text evidence="3">Lacks conserved residue(s) required for the propagation of feature annotation.</text>
</comment>
<comment type="caution">
    <text evidence="8">The sequence shown here is derived from an EMBL/GenBank/DDBJ whole genome shotgun (WGS) entry which is preliminary data.</text>
</comment>
<keyword evidence="3" id="KW-0347">Helicase</keyword>
<keyword evidence="3" id="KW-0413">Isomerase</keyword>
<dbReference type="InterPro" id="IPR027417">
    <property type="entry name" value="P-loop_NTPase"/>
</dbReference>
<dbReference type="Pfam" id="PF13538">
    <property type="entry name" value="UvrD_C_2"/>
    <property type="match status" value="1"/>
</dbReference>
<keyword evidence="1" id="KW-0547">Nucleotide-binding</keyword>
<dbReference type="CDD" id="cd18809">
    <property type="entry name" value="SF1_C_RecD"/>
    <property type="match status" value="1"/>
</dbReference>
<comment type="catalytic activity">
    <reaction evidence="3">
        <text>ATP + H2O = ADP + phosphate + H(+)</text>
        <dbReference type="Rhea" id="RHEA:13065"/>
        <dbReference type="ChEBI" id="CHEBI:15377"/>
        <dbReference type="ChEBI" id="CHEBI:15378"/>
        <dbReference type="ChEBI" id="CHEBI:30616"/>
        <dbReference type="ChEBI" id="CHEBI:43474"/>
        <dbReference type="ChEBI" id="CHEBI:456216"/>
        <dbReference type="EC" id="5.6.2.3"/>
    </reaction>
</comment>
<dbReference type="SUPFAM" id="SSF52540">
    <property type="entry name" value="P-loop containing nucleoside triphosphate hydrolases"/>
    <property type="match status" value="1"/>
</dbReference>
<dbReference type="PANTHER" id="PTHR43788">
    <property type="entry name" value="DNA2/NAM7 HELICASE FAMILY MEMBER"/>
    <property type="match status" value="1"/>
</dbReference>
<feature type="domain" description="UvrD-like helicase C-terminal" evidence="4">
    <location>
        <begin position="650"/>
        <end position="698"/>
    </location>
</feature>
<dbReference type="InterPro" id="IPR041451">
    <property type="entry name" value="RecD2_SH13"/>
</dbReference>
<dbReference type="Pfam" id="PF18335">
    <property type="entry name" value="SH3_13"/>
    <property type="match status" value="1"/>
</dbReference>
<reference evidence="8 9" key="1">
    <citation type="journal article" date="2020" name="Cell Host Microbe">
        <title>Functional and Genomic Variation between Human-Derived Isolates of Lachnospiraceae Reveals Inter- and Intra-Species Diversity.</title>
        <authorList>
            <person name="Sorbara M.T."/>
            <person name="Littmann E.R."/>
            <person name="Fontana E."/>
            <person name="Moody T.U."/>
            <person name="Kohout C.E."/>
            <person name="Gjonbalaj M."/>
            <person name="Eaton V."/>
            <person name="Seok R."/>
            <person name="Leiner I.M."/>
            <person name="Pamer E.G."/>
        </authorList>
    </citation>
    <scope>NUCLEOTIDE SEQUENCE [LARGE SCALE GENOMIC DNA]</scope>
    <source>
        <strain evidence="8 9">MSK.17.74</strain>
    </source>
</reference>
<evidence type="ECO:0000259" key="5">
    <source>
        <dbReference type="Pfam" id="PF14490"/>
    </source>
</evidence>
<protein>
    <recommendedName>
        <fullName evidence="3">ATP-dependent RecD2 DNA helicase</fullName>
        <ecNumber evidence="3">5.6.2.3</ecNumber>
    </recommendedName>
    <alternativeName>
        <fullName evidence="3">DNA 5'-3' helicase subunit RecD2</fullName>
    </alternativeName>
</protein>
<dbReference type="Gene3D" id="1.10.10.2220">
    <property type="match status" value="1"/>
</dbReference>
<dbReference type="HAMAP" id="MF_01488">
    <property type="entry name" value="RecD2"/>
    <property type="match status" value="1"/>
</dbReference>
<dbReference type="InterPro" id="IPR006345">
    <property type="entry name" value="RecD2"/>
</dbReference>
<evidence type="ECO:0000256" key="1">
    <source>
        <dbReference type="ARBA" id="ARBA00022741"/>
    </source>
</evidence>
<dbReference type="InterPro" id="IPR027785">
    <property type="entry name" value="UvrD-like_helicase_C"/>
</dbReference>
<evidence type="ECO:0000259" key="7">
    <source>
        <dbReference type="Pfam" id="PF23139"/>
    </source>
</evidence>
<dbReference type="Pfam" id="PF23139">
    <property type="entry name" value="OB_YrrC"/>
    <property type="match status" value="1"/>
</dbReference>